<dbReference type="Pfam" id="PF08818">
    <property type="entry name" value="DUF1801"/>
    <property type="match status" value="1"/>
</dbReference>
<evidence type="ECO:0000313" key="2">
    <source>
        <dbReference type="EMBL" id="KAA2218359.1"/>
    </source>
</evidence>
<dbReference type="SUPFAM" id="SSF159888">
    <property type="entry name" value="YdhG-like"/>
    <property type="match status" value="1"/>
</dbReference>
<comment type="caution">
    <text evidence="2">The sequence shown here is derived from an EMBL/GenBank/DDBJ whole genome shotgun (WGS) entry which is preliminary data.</text>
</comment>
<reference evidence="2 3" key="1">
    <citation type="submission" date="2019-09" db="EMBL/GenBank/DDBJ databases">
        <authorList>
            <person name="Khan S.A."/>
            <person name="Jeon C.O."/>
            <person name="Chun B.H."/>
            <person name="Jeong S.E."/>
        </authorList>
    </citation>
    <scope>NUCLEOTIDE SEQUENCE [LARGE SCALE GENOMIC DNA]</scope>
    <source>
        <strain evidence="2 3">KCTC 42508</strain>
    </source>
</reference>
<organism evidence="2 3">
    <name type="scientific">Maribacter flavus</name>
    <dbReference type="NCBI Taxonomy" id="1658664"/>
    <lineage>
        <taxon>Bacteria</taxon>
        <taxon>Pseudomonadati</taxon>
        <taxon>Bacteroidota</taxon>
        <taxon>Flavobacteriia</taxon>
        <taxon>Flavobacteriales</taxon>
        <taxon>Flavobacteriaceae</taxon>
        <taxon>Maribacter</taxon>
    </lineage>
</organism>
<gene>
    <name evidence="2" type="ORF">F0361_01685</name>
</gene>
<accession>A0A5B2TVR6</accession>
<feature type="domain" description="YdhG-like" evidence="1">
    <location>
        <begin position="16"/>
        <end position="111"/>
    </location>
</feature>
<dbReference type="AlphaFoldDB" id="A0A5B2TVR6"/>
<proteinExistence type="predicted"/>
<sequence>MNPAENYILNQPEPYRSILLHIKAVVEHSIPDASMKYNWRIPCFYIGKTPLCYLNVSLKKGFVDVGFWNSAHLTKHLDKMVSEKRKVVKSLRYNTLEEIDETILKEVLLEAESLKSKGFYKREDLT</sequence>
<dbReference type="InterPro" id="IPR014922">
    <property type="entry name" value="YdhG-like"/>
</dbReference>
<evidence type="ECO:0000259" key="1">
    <source>
        <dbReference type="Pfam" id="PF08818"/>
    </source>
</evidence>
<dbReference type="Gene3D" id="3.90.1150.200">
    <property type="match status" value="1"/>
</dbReference>
<protein>
    <submittedName>
        <fullName evidence="2">DUF1801 domain-containing protein</fullName>
    </submittedName>
</protein>
<name>A0A5B2TVR6_9FLAO</name>
<evidence type="ECO:0000313" key="3">
    <source>
        <dbReference type="Proteomes" id="UP000323188"/>
    </source>
</evidence>
<dbReference type="RefSeq" id="WP_154916971.1">
    <property type="nucleotide sequence ID" value="NZ_VUOE01000001.1"/>
</dbReference>
<dbReference type="Proteomes" id="UP000323188">
    <property type="component" value="Unassembled WGS sequence"/>
</dbReference>
<dbReference type="EMBL" id="VUOE01000001">
    <property type="protein sequence ID" value="KAA2218359.1"/>
    <property type="molecule type" value="Genomic_DNA"/>
</dbReference>